<dbReference type="EMBL" id="UYYF01004268">
    <property type="protein sequence ID" value="VDN00892.1"/>
    <property type="molecule type" value="Genomic_DNA"/>
</dbReference>
<name>A0A0N5CUE3_THECL</name>
<dbReference type="Proteomes" id="UP000276776">
    <property type="component" value="Unassembled WGS sequence"/>
</dbReference>
<keyword evidence="2" id="KW-1185">Reference proteome</keyword>
<reference evidence="1 2" key="2">
    <citation type="submission" date="2018-11" db="EMBL/GenBank/DDBJ databases">
        <authorList>
            <consortium name="Pathogen Informatics"/>
        </authorList>
    </citation>
    <scope>NUCLEOTIDE SEQUENCE [LARGE SCALE GENOMIC DNA]</scope>
</reference>
<evidence type="ECO:0000313" key="2">
    <source>
        <dbReference type="Proteomes" id="UP000276776"/>
    </source>
</evidence>
<dbReference type="AlphaFoldDB" id="A0A0N5CUE3"/>
<dbReference type="OrthoDB" id="5812359at2759"/>
<reference evidence="3" key="1">
    <citation type="submission" date="2017-02" db="UniProtKB">
        <authorList>
            <consortium name="WormBaseParasite"/>
        </authorList>
    </citation>
    <scope>IDENTIFICATION</scope>
</reference>
<evidence type="ECO:0000313" key="1">
    <source>
        <dbReference type="EMBL" id="VDN00892.1"/>
    </source>
</evidence>
<dbReference type="WBParaSite" id="TCLT_0000388101-mRNA-1">
    <property type="protein sequence ID" value="TCLT_0000388101-mRNA-1"/>
    <property type="gene ID" value="TCLT_0000388101"/>
</dbReference>
<protein>
    <submittedName>
        <fullName evidence="3">Methyltransferase FkbM domain-containing protein</fullName>
    </submittedName>
</protein>
<organism evidence="3">
    <name type="scientific">Thelazia callipaeda</name>
    <name type="common">Oriental eyeworm</name>
    <name type="synonym">Parasitic nematode</name>
    <dbReference type="NCBI Taxonomy" id="103827"/>
    <lineage>
        <taxon>Eukaryota</taxon>
        <taxon>Metazoa</taxon>
        <taxon>Ecdysozoa</taxon>
        <taxon>Nematoda</taxon>
        <taxon>Chromadorea</taxon>
        <taxon>Rhabditida</taxon>
        <taxon>Spirurina</taxon>
        <taxon>Spiruromorpha</taxon>
        <taxon>Thelazioidea</taxon>
        <taxon>Thelaziidae</taxon>
        <taxon>Thelazia</taxon>
    </lineage>
</organism>
<proteinExistence type="predicted"/>
<accession>A0A0N5CUE3</accession>
<evidence type="ECO:0000313" key="3">
    <source>
        <dbReference type="WBParaSite" id="TCLT_0000388101-mRNA-1"/>
    </source>
</evidence>
<sequence>MIRLVTLWSSMLVIKDLDLIISFIQLSMNSVIEKISPISIMRAKRTTSWLSWEDVDIFLPPKLSDTTAEMLRLNELLAAKLYSCKEKMSVDDGLRGAFKICVDERLNTTMRNVLFISGEPEAYLFYLTSVISKRWTFMIPSDFHALELLGNVGSPLEERKRLIKYLTTNKNSNKECDVVELIDNDVPVLCKMNAIEDSCIVLYMSYRQLQKMDNFNNFLPCRIWFFTPVVLNQKLTTSASVYPYGLSPYTSKNLTVPDSSTKDSWSLITVKDLLNFVNQEKIHKLVLDLDGGEWDIFPALLETAKVQNSVSNLELRLQVIEGCYRFWVGEDSENYRRILMYFLRLETLGFKKMFGKMIDATTAVVAYKNEWQARDAITV</sequence>
<gene>
    <name evidence="1" type="ORF">TCLT_LOCUS3870</name>
</gene>